<dbReference type="EMBL" id="CAJDYZ010012411">
    <property type="protein sequence ID" value="CAD1480656.1"/>
    <property type="molecule type" value="Genomic_DNA"/>
</dbReference>
<feature type="non-terminal residue" evidence="1">
    <location>
        <position position="1"/>
    </location>
</feature>
<evidence type="ECO:0000313" key="2">
    <source>
        <dbReference type="Proteomes" id="UP000752696"/>
    </source>
</evidence>
<dbReference type="Pfam" id="PF14828">
    <property type="entry name" value="Amnionless"/>
    <property type="match status" value="1"/>
</dbReference>
<keyword evidence="2" id="KW-1185">Reference proteome</keyword>
<name>A0A6V7HJG8_9HYME</name>
<proteinExistence type="predicted"/>
<dbReference type="InterPro" id="IPR026112">
    <property type="entry name" value="AMN"/>
</dbReference>
<accession>A0A6V7HJG8</accession>
<sequence length="319" mass="36397">MSEPAGGSPKKVSEWSRSGHLFWADPENWRGSSIAAPHLEQVPCRQDDIVLPSGNRTFSVLLPVRSIEVRSVRTTSNRGQSYSAWQWADMDRKREFEKGIFTVKCVSLVLVRGLQLRQMSLPRRSERLLSGRDLRHREAKVWIHSLRISFMGILIIVQLIKIVRSSFLLVIENVPGYTEVTLKRHVGGGPLLSILWRSSIFDEESVFVDGSSGDRRGFGRIRDKTRLARQTYLERAGRASDKKKGRLFGTRYPRSHGRREESPSKYVYSLNLEISGFILQRMKSSVTFAILYSNEIATSSSLGQHHSIYDFVTSYCSCR</sequence>
<organism evidence="1 2">
    <name type="scientific">Heterotrigona itama</name>
    <dbReference type="NCBI Taxonomy" id="395501"/>
    <lineage>
        <taxon>Eukaryota</taxon>
        <taxon>Metazoa</taxon>
        <taxon>Ecdysozoa</taxon>
        <taxon>Arthropoda</taxon>
        <taxon>Hexapoda</taxon>
        <taxon>Insecta</taxon>
        <taxon>Pterygota</taxon>
        <taxon>Neoptera</taxon>
        <taxon>Endopterygota</taxon>
        <taxon>Hymenoptera</taxon>
        <taxon>Apocrita</taxon>
        <taxon>Aculeata</taxon>
        <taxon>Apoidea</taxon>
        <taxon>Anthophila</taxon>
        <taxon>Apidae</taxon>
        <taxon>Heterotrigona</taxon>
    </lineage>
</organism>
<comment type="caution">
    <text evidence="1">The sequence shown here is derived from an EMBL/GenBank/DDBJ whole genome shotgun (WGS) entry which is preliminary data.</text>
</comment>
<protein>
    <submittedName>
        <fullName evidence="1">Uncharacterized protein</fullName>
    </submittedName>
</protein>
<dbReference type="AlphaFoldDB" id="A0A6V7HJG8"/>
<dbReference type="OrthoDB" id="10067964at2759"/>
<reference evidence="1" key="1">
    <citation type="submission" date="2020-07" db="EMBL/GenBank/DDBJ databases">
        <authorList>
            <person name="Nazaruddin N."/>
        </authorList>
    </citation>
    <scope>NUCLEOTIDE SEQUENCE</scope>
</reference>
<gene>
    <name evidence="1" type="ORF">MHI_LOCUS955602</name>
</gene>
<evidence type="ECO:0000313" key="1">
    <source>
        <dbReference type="EMBL" id="CAD1480656.1"/>
    </source>
</evidence>
<dbReference type="Proteomes" id="UP000752696">
    <property type="component" value="Unassembled WGS sequence"/>
</dbReference>